<proteinExistence type="predicted"/>
<dbReference type="SUPFAM" id="SSF53335">
    <property type="entry name" value="S-adenosyl-L-methionine-dependent methyltransferases"/>
    <property type="match status" value="1"/>
</dbReference>
<evidence type="ECO:0000313" key="2">
    <source>
        <dbReference type="Proteomes" id="UP000238164"/>
    </source>
</evidence>
<name>A0A2N9JDZ7_9ACTN</name>
<evidence type="ECO:0000313" key="1">
    <source>
        <dbReference type="EMBL" id="SPD86347.1"/>
    </source>
</evidence>
<dbReference type="Pfam" id="PF07021">
    <property type="entry name" value="MetW"/>
    <property type="match status" value="1"/>
</dbReference>
<dbReference type="RefSeq" id="WP_105185363.1">
    <property type="nucleotide sequence ID" value="NZ_BAAAGO010000018.1"/>
</dbReference>
<dbReference type="CDD" id="cd02440">
    <property type="entry name" value="AdoMet_MTases"/>
    <property type="match status" value="1"/>
</dbReference>
<sequence>MTLRADLNLIAQQIPHASRVLDLGCGDGSLLQHLINDHDCTGTGVEIDPEKVLAAIVSGVPVMELDVDADLSLFATGSYDTVVLSRTIQTLRLPDEVLTQMARIAGRLIVSVPNFGLLQHRLMLLRGRMPMSRELPYSWYDTPNLRFTTLVDLEDLFATLGLVIEQRINLSLTGEPLGKGFRAANLRAGAAVYVLSCP</sequence>
<keyword evidence="2" id="KW-1185">Reference proteome</keyword>
<protein>
    <submittedName>
        <fullName evidence="1">Methionine biosynthesis protein MetW</fullName>
    </submittedName>
</protein>
<dbReference type="InterPro" id="IPR029063">
    <property type="entry name" value="SAM-dependent_MTases_sf"/>
</dbReference>
<gene>
    <name evidence="1" type="ORF">MPLG2_1311</name>
</gene>
<dbReference type="NCBIfam" id="TIGR02081">
    <property type="entry name" value="metW"/>
    <property type="match status" value="1"/>
</dbReference>
<organism evidence="1 2">
    <name type="scientific">Micropruina glycogenica</name>
    <dbReference type="NCBI Taxonomy" id="75385"/>
    <lineage>
        <taxon>Bacteria</taxon>
        <taxon>Bacillati</taxon>
        <taxon>Actinomycetota</taxon>
        <taxon>Actinomycetes</taxon>
        <taxon>Propionibacteriales</taxon>
        <taxon>Nocardioidaceae</taxon>
        <taxon>Micropruina</taxon>
    </lineage>
</organism>
<dbReference type="InterPro" id="IPR010743">
    <property type="entry name" value="Methionine_synth_MetW"/>
</dbReference>
<dbReference type="OrthoDB" id="9810247at2"/>
<dbReference type="EMBL" id="LT985188">
    <property type="protein sequence ID" value="SPD86347.1"/>
    <property type="molecule type" value="Genomic_DNA"/>
</dbReference>
<dbReference type="AlphaFoldDB" id="A0A2N9JDZ7"/>
<dbReference type="KEGG" id="mgg:MPLG2_1311"/>
<accession>A0A2N9JDZ7</accession>
<dbReference type="Proteomes" id="UP000238164">
    <property type="component" value="Chromosome 1"/>
</dbReference>
<reference evidence="1 2" key="1">
    <citation type="submission" date="2018-02" db="EMBL/GenBank/DDBJ databases">
        <authorList>
            <person name="Cohen D.B."/>
            <person name="Kent A.D."/>
        </authorList>
    </citation>
    <scope>NUCLEOTIDE SEQUENCE [LARGE SCALE GENOMIC DNA]</scope>
    <source>
        <strain evidence="1">1</strain>
    </source>
</reference>
<dbReference type="Gene3D" id="3.40.50.150">
    <property type="entry name" value="Vaccinia Virus protein VP39"/>
    <property type="match status" value="1"/>
</dbReference>